<dbReference type="InParanoid" id="B9S5Q6"/>
<name>B9S5Q6_RICCO</name>
<keyword evidence="4" id="KW-1185">Reference proteome</keyword>
<keyword evidence="1" id="KW-1133">Transmembrane helix</keyword>
<dbReference type="InterPro" id="IPR029058">
    <property type="entry name" value="AB_hydrolase_fold"/>
</dbReference>
<feature type="transmembrane region" description="Helical" evidence="1">
    <location>
        <begin position="12"/>
        <end position="30"/>
    </location>
</feature>
<proteinExistence type="predicted"/>
<feature type="domain" description="AB hydrolase-1" evidence="2">
    <location>
        <begin position="81"/>
        <end position="316"/>
    </location>
</feature>
<dbReference type="InterPro" id="IPR000073">
    <property type="entry name" value="AB_hydrolase_1"/>
</dbReference>
<dbReference type="GO" id="GO:0016787">
    <property type="term" value="F:hydrolase activity"/>
    <property type="evidence" value="ECO:0007669"/>
    <property type="project" value="UniProtKB-KW"/>
</dbReference>
<evidence type="ECO:0000313" key="4">
    <source>
        <dbReference type="Proteomes" id="UP000008311"/>
    </source>
</evidence>
<protein>
    <submittedName>
        <fullName evidence="3">Abhydrolase domain containing, putative</fullName>
    </submittedName>
</protein>
<dbReference type="PANTHER" id="PTHR43139:SF37">
    <property type="entry name" value="ALPHA_BETA-HYDROLASES SUPERFAMILY PROTEIN"/>
    <property type="match status" value="1"/>
</dbReference>
<dbReference type="EMBL" id="EQ973876">
    <property type="protein sequence ID" value="EEF40993.1"/>
    <property type="molecule type" value="Genomic_DNA"/>
</dbReference>
<reference evidence="4" key="1">
    <citation type="journal article" date="2010" name="Nat. Biotechnol.">
        <title>Draft genome sequence of the oilseed species Ricinus communis.</title>
        <authorList>
            <person name="Chan A.P."/>
            <person name="Crabtree J."/>
            <person name="Zhao Q."/>
            <person name="Lorenzi H."/>
            <person name="Orvis J."/>
            <person name="Puiu D."/>
            <person name="Melake-Berhan A."/>
            <person name="Jones K.M."/>
            <person name="Redman J."/>
            <person name="Chen G."/>
            <person name="Cahoon E.B."/>
            <person name="Gedil M."/>
            <person name="Stanke M."/>
            <person name="Haas B.J."/>
            <person name="Wortman J.R."/>
            <person name="Fraser-Liggett C.M."/>
            <person name="Ravel J."/>
            <person name="Rabinowicz P.D."/>
        </authorList>
    </citation>
    <scope>NUCLEOTIDE SEQUENCE [LARGE SCALE GENOMIC DNA]</scope>
    <source>
        <strain evidence="4">cv. Hale</strain>
    </source>
</reference>
<dbReference type="Proteomes" id="UP000008311">
    <property type="component" value="Unassembled WGS sequence"/>
</dbReference>
<evidence type="ECO:0000256" key="1">
    <source>
        <dbReference type="SAM" id="Phobius"/>
    </source>
</evidence>
<dbReference type="STRING" id="3988.B9S5Q6"/>
<accession>B9S5Q6</accession>
<dbReference type="eggNOG" id="KOG1454">
    <property type="taxonomic scope" value="Eukaryota"/>
</dbReference>
<evidence type="ECO:0000313" key="3">
    <source>
        <dbReference type="EMBL" id="EEF40993.1"/>
    </source>
</evidence>
<dbReference type="Gene3D" id="3.40.50.1820">
    <property type="entry name" value="alpha/beta hydrolase"/>
    <property type="match status" value="1"/>
</dbReference>
<dbReference type="PRINTS" id="PR00111">
    <property type="entry name" value="ABHYDROLASE"/>
</dbReference>
<dbReference type="Pfam" id="PF00561">
    <property type="entry name" value="Abhydrolase_1"/>
    <property type="match status" value="1"/>
</dbReference>
<dbReference type="OrthoDB" id="6431331at2759"/>
<dbReference type="PANTHER" id="PTHR43139">
    <property type="entry name" value="SI:DKEY-122A22.2"/>
    <property type="match status" value="1"/>
</dbReference>
<keyword evidence="1" id="KW-0812">Transmembrane</keyword>
<organism evidence="3 4">
    <name type="scientific">Ricinus communis</name>
    <name type="common">Castor bean</name>
    <dbReference type="NCBI Taxonomy" id="3988"/>
    <lineage>
        <taxon>Eukaryota</taxon>
        <taxon>Viridiplantae</taxon>
        <taxon>Streptophyta</taxon>
        <taxon>Embryophyta</taxon>
        <taxon>Tracheophyta</taxon>
        <taxon>Spermatophyta</taxon>
        <taxon>Magnoliopsida</taxon>
        <taxon>eudicotyledons</taxon>
        <taxon>Gunneridae</taxon>
        <taxon>Pentapetalae</taxon>
        <taxon>rosids</taxon>
        <taxon>fabids</taxon>
        <taxon>Malpighiales</taxon>
        <taxon>Euphorbiaceae</taxon>
        <taxon>Acalyphoideae</taxon>
        <taxon>Acalypheae</taxon>
        <taxon>Ricinus</taxon>
    </lineage>
</organism>
<keyword evidence="1" id="KW-0472">Membrane</keyword>
<dbReference type="SUPFAM" id="SSF53474">
    <property type="entry name" value="alpha/beta-Hydrolases"/>
    <property type="match status" value="1"/>
</dbReference>
<evidence type="ECO:0000259" key="2">
    <source>
        <dbReference type="Pfam" id="PF00561"/>
    </source>
</evidence>
<dbReference type="FunCoup" id="B9S5Q6">
    <property type="interactions" value="473"/>
</dbReference>
<gene>
    <name evidence="3" type="ORF">RCOM_0652440</name>
</gene>
<dbReference type="AlphaFoldDB" id="B9S5Q6"/>
<dbReference type="InterPro" id="IPR052370">
    <property type="entry name" value="Meta-cleavage_hydrolase"/>
</dbReference>
<sequence>MAMSSSKFLDSLIFYVSAILSILGHFLSIFKSNPASILFTLVDTTFSIYFGLCGLTSFTVDLDDHTTLHSWTSNTRKSDKPNLVMIHGYGGDARWQFLYQVGFLARRFNLYMPDLLFFGKSYSNRSDRSEMFQAKCLAQGLRRLGVGRFSVYSISYGGYVAYRMAEICSEEMEKLVIVSSGIGWSDDGQKRELIKKIGRDPKELLVPTNPHDLRLLVKLAVHKGKPLKWLPDLFLQEFINVIANNHRKEKLELVDHLMAKRADKKLPILTQETLLIWGDQDSVFPVQLAYQLQRHLGPKSRVEIIKDTGHAANIESADAVNSLITSFVCGGQS</sequence>